<sequence>MVSKKQCCLTAAVFAGMLVGGLVGGVMADAYGRRPIVLLNLGINAVSALLSALSPSLNWLILFRCLAGIGVGGIVSCLFALCVEHLPTSARARYITILHFAACAGLPALTSFLLTYCYVPESPRFLVSQHQYAEAASVLARIAHVNGQREYATPCLTQSDKKAVHPHRRQDGKDPYRMQWFVASSRLRKVALCLIVTSFALSFGTLVKRWNNFGVVSTNAFPLPVRVTAMSVVSSMGRLGAIAAQFVNGFLIGPPSHLMTLLVVTASVLLIGAAAVGGVTPASTTSLPRKPKTASGRILRDTDDTDSTNLSSVVVRSSHMNVQDE</sequence>
<evidence type="ECO:0000256" key="5">
    <source>
        <dbReference type="ARBA" id="ARBA00023136"/>
    </source>
</evidence>
<reference evidence="9 10" key="1">
    <citation type="submission" date="2018-08" db="EMBL/GenBank/DDBJ databases">
        <title>Aphanomyces genome sequencing and annotation.</title>
        <authorList>
            <person name="Minardi D."/>
            <person name="Oidtmann B."/>
            <person name="Van Der Giezen M."/>
            <person name="Studholme D.J."/>
        </authorList>
    </citation>
    <scope>NUCLEOTIDE SEQUENCE [LARGE SCALE GENOMIC DNA]</scope>
    <source>
        <strain evidence="9 10">197901</strain>
    </source>
</reference>
<feature type="region of interest" description="Disordered" evidence="6">
    <location>
        <begin position="280"/>
        <end position="308"/>
    </location>
</feature>
<feature type="transmembrane region" description="Helical" evidence="7">
    <location>
        <begin position="61"/>
        <end position="81"/>
    </location>
</feature>
<dbReference type="PROSITE" id="PS00217">
    <property type="entry name" value="SUGAR_TRANSPORT_2"/>
    <property type="match status" value="1"/>
</dbReference>
<accession>A0A397FDU7</accession>
<dbReference type="Gene3D" id="1.20.1250.20">
    <property type="entry name" value="MFS general substrate transporter like domains"/>
    <property type="match status" value="2"/>
</dbReference>
<name>A0A397FDU7_APHAT</name>
<dbReference type="PANTHER" id="PTHR23511">
    <property type="entry name" value="SYNAPTIC VESICLE GLYCOPROTEIN 2"/>
    <property type="match status" value="1"/>
</dbReference>
<proteinExistence type="predicted"/>
<feature type="transmembrane region" description="Helical" evidence="7">
    <location>
        <begin position="93"/>
        <end position="119"/>
    </location>
</feature>
<dbReference type="PANTHER" id="PTHR23511:SF34">
    <property type="entry name" value="SYNAPTIC VESICLE GLYCOPROTEIN 2"/>
    <property type="match status" value="1"/>
</dbReference>
<feature type="transmembrane region" description="Helical" evidence="7">
    <location>
        <begin position="258"/>
        <end position="279"/>
    </location>
</feature>
<dbReference type="InterPro" id="IPR036259">
    <property type="entry name" value="MFS_trans_sf"/>
</dbReference>
<comment type="caution">
    <text evidence="9">The sequence shown here is derived from an EMBL/GenBank/DDBJ whole genome shotgun (WGS) entry which is preliminary data.</text>
</comment>
<dbReference type="SUPFAM" id="SSF103473">
    <property type="entry name" value="MFS general substrate transporter"/>
    <property type="match status" value="1"/>
</dbReference>
<evidence type="ECO:0000256" key="4">
    <source>
        <dbReference type="ARBA" id="ARBA00022989"/>
    </source>
</evidence>
<feature type="domain" description="Major facilitator superfamily (MFS) profile" evidence="8">
    <location>
        <begin position="1"/>
        <end position="325"/>
    </location>
</feature>
<comment type="subcellular location">
    <subcellularLocation>
        <location evidence="1">Membrane</location>
        <topology evidence="1">Multi-pass membrane protein</topology>
    </subcellularLocation>
</comment>
<feature type="transmembrane region" description="Helical" evidence="7">
    <location>
        <begin position="38"/>
        <end position="54"/>
    </location>
</feature>
<evidence type="ECO:0000256" key="6">
    <source>
        <dbReference type="SAM" id="MobiDB-lite"/>
    </source>
</evidence>
<dbReference type="InterPro" id="IPR011701">
    <property type="entry name" value="MFS"/>
</dbReference>
<gene>
    <name evidence="9" type="ORF">DYB31_010284</name>
</gene>
<evidence type="ECO:0000256" key="7">
    <source>
        <dbReference type="SAM" id="Phobius"/>
    </source>
</evidence>
<keyword evidence="5 7" id="KW-0472">Membrane</keyword>
<dbReference type="Gene3D" id="1.10.286.90">
    <property type="entry name" value="MFS transporter, transmembrane helix TM10b"/>
    <property type="match status" value="1"/>
</dbReference>
<dbReference type="GO" id="GO:0022857">
    <property type="term" value="F:transmembrane transporter activity"/>
    <property type="evidence" value="ECO:0007669"/>
    <property type="project" value="InterPro"/>
</dbReference>
<keyword evidence="3 7" id="KW-0812">Transmembrane</keyword>
<feature type="transmembrane region" description="Helical" evidence="7">
    <location>
        <begin position="187"/>
        <end position="207"/>
    </location>
</feature>
<evidence type="ECO:0000313" key="10">
    <source>
        <dbReference type="Proteomes" id="UP000266196"/>
    </source>
</evidence>
<evidence type="ECO:0000256" key="2">
    <source>
        <dbReference type="ARBA" id="ARBA00022448"/>
    </source>
</evidence>
<evidence type="ECO:0000313" key="9">
    <source>
        <dbReference type="EMBL" id="RHZ28708.1"/>
    </source>
</evidence>
<dbReference type="VEuPathDB" id="FungiDB:H257_13271"/>
<keyword evidence="2" id="KW-0813">Transport</keyword>
<dbReference type="Proteomes" id="UP000266196">
    <property type="component" value="Unassembled WGS sequence"/>
</dbReference>
<dbReference type="GO" id="GO:0016020">
    <property type="term" value="C:membrane"/>
    <property type="evidence" value="ECO:0007669"/>
    <property type="project" value="UniProtKB-SubCell"/>
</dbReference>
<dbReference type="AlphaFoldDB" id="A0A397FDU7"/>
<keyword evidence="4 7" id="KW-1133">Transmembrane helix</keyword>
<dbReference type="InterPro" id="IPR005829">
    <property type="entry name" value="Sugar_transporter_CS"/>
</dbReference>
<evidence type="ECO:0000259" key="8">
    <source>
        <dbReference type="PROSITE" id="PS50850"/>
    </source>
</evidence>
<evidence type="ECO:0000256" key="3">
    <source>
        <dbReference type="ARBA" id="ARBA00022692"/>
    </source>
</evidence>
<protein>
    <recommendedName>
        <fullName evidence="8">Major facilitator superfamily (MFS) profile domain-containing protein</fullName>
    </recommendedName>
</protein>
<dbReference type="Pfam" id="PF07690">
    <property type="entry name" value="MFS_1"/>
    <property type="match status" value="1"/>
</dbReference>
<dbReference type="EMBL" id="QUTE01007570">
    <property type="protein sequence ID" value="RHZ28708.1"/>
    <property type="molecule type" value="Genomic_DNA"/>
</dbReference>
<dbReference type="PROSITE" id="PS50850">
    <property type="entry name" value="MFS"/>
    <property type="match status" value="1"/>
</dbReference>
<evidence type="ECO:0000256" key="1">
    <source>
        <dbReference type="ARBA" id="ARBA00004141"/>
    </source>
</evidence>
<dbReference type="InterPro" id="IPR020846">
    <property type="entry name" value="MFS_dom"/>
</dbReference>
<organism evidence="9 10">
    <name type="scientific">Aphanomyces astaci</name>
    <name type="common">Crayfish plague agent</name>
    <dbReference type="NCBI Taxonomy" id="112090"/>
    <lineage>
        <taxon>Eukaryota</taxon>
        <taxon>Sar</taxon>
        <taxon>Stramenopiles</taxon>
        <taxon>Oomycota</taxon>
        <taxon>Saprolegniomycetes</taxon>
        <taxon>Saprolegniales</taxon>
        <taxon>Verrucalvaceae</taxon>
        <taxon>Aphanomyces</taxon>
    </lineage>
</organism>